<evidence type="ECO:0000256" key="5">
    <source>
        <dbReference type="ARBA" id="ARBA00023136"/>
    </source>
</evidence>
<reference evidence="8" key="1">
    <citation type="submission" date="2025-08" db="UniProtKB">
        <authorList>
            <consortium name="RefSeq"/>
        </authorList>
    </citation>
    <scope>IDENTIFICATION</scope>
    <source>
        <tissue evidence="8">Whole organism</tissue>
    </source>
</reference>
<protein>
    <recommendedName>
        <fullName evidence="6">Gustatory receptor</fullName>
    </recommendedName>
</protein>
<keyword evidence="3 6" id="KW-0812">Transmembrane</keyword>
<dbReference type="GeneID" id="113213962"/>
<accession>A0A6J1T6U4</accession>
<dbReference type="GO" id="GO:0050909">
    <property type="term" value="P:sensory perception of taste"/>
    <property type="evidence" value="ECO:0007669"/>
    <property type="project" value="InterPro"/>
</dbReference>
<dbReference type="InterPro" id="IPR013604">
    <property type="entry name" value="7TM_chemorcpt"/>
</dbReference>
<dbReference type="GO" id="GO:0007165">
    <property type="term" value="P:signal transduction"/>
    <property type="evidence" value="ECO:0007669"/>
    <property type="project" value="UniProtKB-KW"/>
</dbReference>
<organism evidence="7 8">
    <name type="scientific">Frankliniella occidentalis</name>
    <name type="common">Western flower thrips</name>
    <name type="synonym">Euthrips occidentalis</name>
    <dbReference type="NCBI Taxonomy" id="133901"/>
    <lineage>
        <taxon>Eukaryota</taxon>
        <taxon>Metazoa</taxon>
        <taxon>Ecdysozoa</taxon>
        <taxon>Arthropoda</taxon>
        <taxon>Hexapoda</taxon>
        <taxon>Insecta</taxon>
        <taxon>Pterygota</taxon>
        <taxon>Neoptera</taxon>
        <taxon>Paraneoptera</taxon>
        <taxon>Thysanoptera</taxon>
        <taxon>Terebrantia</taxon>
        <taxon>Thripoidea</taxon>
        <taxon>Thripidae</taxon>
        <taxon>Frankliniella</taxon>
    </lineage>
</organism>
<keyword evidence="4 6" id="KW-1133">Transmembrane helix</keyword>
<feature type="transmembrane region" description="Helical" evidence="6">
    <location>
        <begin position="151"/>
        <end position="172"/>
    </location>
</feature>
<name>A0A6J1T6U4_FRAOC</name>
<comment type="similarity">
    <text evidence="6">Belongs to the insect chemoreceptor superfamily. Gustatory receptor (GR) family.</text>
</comment>
<proteinExistence type="inferred from homology"/>
<feature type="transmembrane region" description="Helical" evidence="6">
    <location>
        <begin position="112"/>
        <end position="131"/>
    </location>
</feature>
<sequence>MINFRTGTFYFRWLSLPIALTVPSWLGLCWLASVEIGNRLSLVSGVGKHYHLWDLVPEYCTAVCLSYIYFIPVACWASSRHAVALIKFWHILETQIADLYEPIPRSGLRCRAWVFCALCILPPFAISLLSLRTSQLVEKDMWTLIINVHSFFFPCVGVGFWFFCCYGLRAVALNQAGNLLGDFQRLGVAGLRAHRRVWQRLARVLHLLCVTLGRMQIVLFTILFTCYVSISFLFTHFAIDRVWDRRSTICAVLYAVMIVGVVTTCVAAEFVSQALRRPATHQLFHLASSTKSDYILSEIQLFLADIEHLSPKATVLGFGSLGRSSIISFLSLATTYTIVLSQLTVSSETTVKKFEEVDFYDEF</sequence>
<evidence type="ECO:0000313" key="8">
    <source>
        <dbReference type="RefSeq" id="XP_026288973.2"/>
    </source>
</evidence>
<dbReference type="Proteomes" id="UP000504606">
    <property type="component" value="Unplaced"/>
</dbReference>
<feature type="transmembrane region" description="Helical" evidence="6">
    <location>
        <begin position="12"/>
        <end position="36"/>
    </location>
</feature>
<dbReference type="OrthoDB" id="8224521at2759"/>
<dbReference type="KEGG" id="foc:113213962"/>
<evidence type="ECO:0000256" key="4">
    <source>
        <dbReference type="ARBA" id="ARBA00022989"/>
    </source>
</evidence>
<feature type="transmembrane region" description="Helical" evidence="6">
    <location>
        <begin position="251"/>
        <end position="271"/>
    </location>
</feature>
<feature type="transmembrane region" description="Helical" evidence="6">
    <location>
        <begin position="217"/>
        <end position="239"/>
    </location>
</feature>
<dbReference type="AlphaFoldDB" id="A0A6J1T6U4"/>
<comment type="function">
    <text evidence="6">Gustatory receptor which mediates acceptance or avoidance behavior, depending on its substrates.</text>
</comment>
<feature type="transmembrane region" description="Helical" evidence="6">
    <location>
        <begin position="56"/>
        <end position="77"/>
    </location>
</feature>
<keyword evidence="6" id="KW-0675">Receptor</keyword>
<dbReference type="GO" id="GO:0005886">
    <property type="term" value="C:plasma membrane"/>
    <property type="evidence" value="ECO:0007669"/>
    <property type="project" value="UniProtKB-SubCell"/>
</dbReference>
<evidence type="ECO:0000256" key="6">
    <source>
        <dbReference type="RuleBase" id="RU363108"/>
    </source>
</evidence>
<evidence type="ECO:0000256" key="2">
    <source>
        <dbReference type="ARBA" id="ARBA00022475"/>
    </source>
</evidence>
<keyword evidence="6" id="KW-0807">Transducer</keyword>
<comment type="caution">
    <text evidence="6">Lacks conserved residue(s) required for the propagation of feature annotation.</text>
</comment>
<gene>
    <name evidence="8" type="primary">LOC113213962</name>
</gene>
<evidence type="ECO:0000256" key="3">
    <source>
        <dbReference type="ARBA" id="ARBA00022692"/>
    </source>
</evidence>
<keyword evidence="5 6" id="KW-0472">Membrane</keyword>
<evidence type="ECO:0000313" key="7">
    <source>
        <dbReference type="Proteomes" id="UP000504606"/>
    </source>
</evidence>
<keyword evidence="7" id="KW-1185">Reference proteome</keyword>
<keyword evidence="2 6" id="KW-1003">Cell membrane</keyword>
<comment type="subcellular location">
    <subcellularLocation>
        <location evidence="1 6">Cell membrane</location>
        <topology evidence="1 6">Multi-pass membrane protein</topology>
    </subcellularLocation>
</comment>
<evidence type="ECO:0000256" key="1">
    <source>
        <dbReference type="ARBA" id="ARBA00004651"/>
    </source>
</evidence>
<dbReference type="RefSeq" id="XP_026288973.2">
    <property type="nucleotide sequence ID" value="XM_026433188.2"/>
</dbReference>
<dbReference type="Pfam" id="PF08395">
    <property type="entry name" value="7tm_7"/>
    <property type="match status" value="1"/>
</dbReference>